<evidence type="ECO:0000256" key="1">
    <source>
        <dbReference type="SAM" id="Phobius"/>
    </source>
</evidence>
<reference evidence="2" key="1">
    <citation type="submission" date="2019-03" db="EMBL/GenBank/DDBJ databases">
        <title>WGS assembly of Setaria viridis.</title>
        <authorList>
            <person name="Huang P."/>
            <person name="Jenkins J."/>
            <person name="Grimwood J."/>
            <person name="Barry K."/>
            <person name="Healey A."/>
            <person name="Mamidi S."/>
            <person name="Sreedasyam A."/>
            <person name="Shu S."/>
            <person name="Feldman M."/>
            <person name="Wu J."/>
            <person name="Yu Y."/>
            <person name="Chen C."/>
            <person name="Johnson J."/>
            <person name="Rokhsar D."/>
            <person name="Baxter I."/>
            <person name="Schmutz J."/>
            <person name="Brutnell T."/>
            <person name="Kellogg E."/>
        </authorList>
    </citation>
    <scope>NUCLEOTIDE SEQUENCE [LARGE SCALE GENOMIC DNA]</scope>
</reference>
<keyword evidence="1" id="KW-0812">Transmembrane</keyword>
<dbReference type="Proteomes" id="UP000298652">
    <property type="component" value="Chromosome 4"/>
</dbReference>
<protein>
    <submittedName>
        <fullName evidence="2">Uncharacterized protein</fullName>
    </submittedName>
</protein>
<gene>
    <name evidence="2" type="ORF">SEVIR_4G179600v2</name>
</gene>
<organism evidence="2 3">
    <name type="scientific">Setaria viridis</name>
    <name type="common">Green bristlegrass</name>
    <name type="synonym">Setaria italica subsp. viridis</name>
    <dbReference type="NCBI Taxonomy" id="4556"/>
    <lineage>
        <taxon>Eukaryota</taxon>
        <taxon>Viridiplantae</taxon>
        <taxon>Streptophyta</taxon>
        <taxon>Embryophyta</taxon>
        <taxon>Tracheophyta</taxon>
        <taxon>Spermatophyta</taxon>
        <taxon>Magnoliopsida</taxon>
        <taxon>Liliopsida</taxon>
        <taxon>Poales</taxon>
        <taxon>Poaceae</taxon>
        <taxon>PACMAD clade</taxon>
        <taxon>Panicoideae</taxon>
        <taxon>Panicodae</taxon>
        <taxon>Paniceae</taxon>
        <taxon>Cenchrinae</taxon>
        <taxon>Setaria</taxon>
    </lineage>
</organism>
<evidence type="ECO:0000313" key="3">
    <source>
        <dbReference type="Proteomes" id="UP000298652"/>
    </source>
</evidence>
<name>A0A4U6V1P0_SETVI</name>
<accession>A0A4U6V1P0</accession>
<dbReference type="EMBL" id="CM016555">
    <property type="protein sequence ID" value="TKW21153.1"/>
    <property type="molecule type" value="Genomic_DNA"/>
</dbReference>
<evidence type="ECO:0000313" key="2">
    <source>
        <dbReference type="EMBL" id="TKW21153.1"/>
    </source>
</evidence>
<proteinExistence type="predicted"/>
<dbReference type="AlphaFoldDB" id="A0A4U6V1P0"/>
<keyword evidence="3" id="KW-1185">Reference proteome</keyword>
<feature type="transmembrane region" description="Helical" evidence="1">
    <location>
        <begin position="23"/>
        <end position="45"/>
    </location>
</feature>
<keyword evidence="1" id="KW-0472">Membrane</keyword>
<keyword evidence="1" id="KW-1133">Transmembrane helix</keyword>
<sequence>MIFIIYVMISCLSNICGWYYTWLYNFLVVFYLFYFFLVANLLCGWQQDYAGHGTRGASGKKIDLLLRCIPPSWKSLEGLRTPDKLKIKSFKLLSKTWPAKGRVAVVETINSAATPHSLLPILLSLDANFWLRSMDQKFGLFERNDQEKVSFTAHQLCDAEGTWWQGYLAQVGEGHQVTCRAGPKIWEARDERKIRTL</sequence>
<dbReference type="Gramene" id="TKW21153">
    <property type="protein sequence ID" value="TKW21153"/>
    <property type="gene ID" value="SEVIR_4G179600v2"/>
</dbReference>